<dbReference type="SUPFAM" id="SSF52540">
    <property type="entry name" value="P-loop containing nucleoside triphosphate hydrolases"/>
    <property type="match status" value="1"/>
</dbReference>
<dbReference type="GO" id="GO:0035735">
    <property type="term" value="P:intraciliary transport involved in cilium assembly"/>
    <property type="evidence" value="ECO:0007669"/>
    <property type="project" value="InterPro"/>
</dbReference>
<comment type="subcellular location">
    <subcellularLocation>
        <location evidence="1">Cytoplasm</location>
        <location evidence="1">Cytoskeleton</location>
        <location evidence="1">Cilium basal body</location>
    </subcellularLocation>
</comment>
<evidence type="ECO:0000256" key="3">
    <source>
        <dbReference type="ARBA" id="ARBA00018863"/>
    </source>
</evidence>
<comment type="caution">
    <text evidence="13">The sequence shown here is derived from an EMBL/GenBank/DDBJ whole genome shotgun (WGS) entry which is preliminary data.</text>
</comment>
<dbReference type="PANTHER" id="PTHR13236">
    <property type="entry name" value="DYNEIN 2 LIGHT INTERMEDIATE CHAIN, ISOFORM 2"/>
    <property type="match status" value="1"/>
</dbReference>
<dbReference type="InterPro" id="IPR027417">
    <property type="entry name" value="P-loop_NTPase"/>
</dbReference>
<organism evidence="13 14">
    <name type="scientific">Polyplax serrata</name>
    <name type="common">Common mouse louse</name>
    <dbReference type="NCBI Taxonomy" id="468196"/>
    <lineage>
        <taxon>Eukaryota</taxon>
        <taxon>Metazoa</taxon>
        <taxon>Ecdysozoa</taxon>
        <taxon>Arthropoda</taxon>
        <taxon>Hexapoda</taxon>
        <taxon>Insecta</taxon>
        <taxon>Pterygota</taxon>
        <taxon>Neoptera</taxon>
        <taxon>Paraneoptera</taxon>
        <taxon>Psocodea</taxon>
        <taxon>Troctomorpha</taxon>
        <taxon>Phthiraptera</taxon>
        <taxon>Anoplura</taxon>
        <taxon>Polyplacidae</taxon>
        <taxon>Polyplax</taxon>
    </lineage>
</organism>
<dbReference type="EMBL" id="JAWJWE010000004">
    <property type="protein sequence ID" value="KAK6636316.1"/>
    <property type="molecule type" value="Genomic_DNA"/>
</dbReference>
<comment type="similarity">
    <text evidence="2">Belongs to the dynein light intermediate chain family.</text>
</comment>
<dbReference type="Gene3D" id="3.40.50.300">
    <property type="entry name" value="P-loop containing nucleotide triphosphate hydrolases"/>
    <property type="match status" value="1"/>
</dbReference>
<protein>
    <recommendedName>
        <fullName evidence="3">Cytoplasmic dynein 2 light intermediate chain 1</fullName>
    </recommendedName>
</protein>
<dbReference type="GO" id="GO:0036064">
    <property type="term" value="C:ciliary basal body"/>
    <property type="evidence" value="ECO:0007669"/>
    <property type="project" value="TreeGrafter"/>
</dbReference>
<evidence type="ECO:0000256" key="6">
    <source>
        <dbReference type="ARBA" id="ARBA00022701"/>
    </source>
</evidence>
<sequence length="861" mass="98429">MIQRFLDQNEPIKKTLAMEYNFGRKSGRSLTKDVCHVWELGGGVAFVNLLNVYLGKHDNTTLVLVLDLSSPETLWTLLETILQIAYSSLKKKEQTNDFKFSGNQIDSNHEDFDHLTPFPIPLLIIGSKYDLFEAFDPDKKEIICRTLRRVAHSLAASLFFYSDKDANLVKKLKDIFHHHGFGGSQWKGCSTDYNKPLLIPYGADSFSQLEINVKTLKSPNQGLMIERFKHFYTAVFPQSSDIKDTSIMDDPAKNPNFKEPLIDNLRLEKDEELERYQQEKKRRSLINPSDVTVKNQNQSFNHNEYMDKEFVLFLNEENILHDLEIAAIEYEKTVKNMRRVANFPPPPFRFQFALDFSKLKERSGELVLEGSTTPFGELPYTVFVLSRRSSILSCESLHCRRNKWQRYTDNIFSVCPECHGFMKEHIPSTDAGEEIYCQFVPLKAYHSMGRFQALNVRIKDELCNALELDVGEEYIITGRLNERNFEAMNIQHVYSNLEGYSDIPESIKNLHFEISQTSPNCLSSFVIALSSLLGSFLIPTSSFLNLKIGLMLCLATMEADVPVPLIAIGSDSLNAKILFQAAGKFAGRYVKYSAANSFLGGIIKPGVQADVICQEAGQLVFAGKGICDLGDWSKFKKEQTNYICQTIESGQILFNKGEFGKSNLTSFVPLKCSVWAYWSNRGKNSASSLQLKRLVNVFGIPFLADEKNELEHTKICLRNMSTLVTDFDQFPRNGTITPEDFREFFKVINSREVTLSESASQLIRGYFVVRRRDQPQWLPLGAIKTITALAEAHARLALRNEVLFEDVVAIIYLYEESLASIWGEFVLPYPKIPWDEKEPIYVWMSKQLREFSIWLEEYVGI</sequence>
<keyword evidence="12" id="KW-0966">Cell projection</keyword>
<dbReference type="InterPro" id="IPR040045">
    <property type="entry name" value="DYNC2LI1"/>
</dbReference>
<keyword evidence="11" id="KW-0206">Cytoskeleton</keyword>
<dbReference type="GO" id="GO:0035721">
    <property type="term" value="P:intraciliary retrograde transport"/>
    <property type="evidence" value="ECO:0007669"/>
    <property type="project" value="InterPro"/>
</dbReference>
<evidence type="ECO:0000256" key="8">
    <source>
        <dbReference type="ARBA" id="ARBA00023017"/>
    </source>
</evidence>
<keyword evidence="9" id="KW-0969">Cilium</keyword>
<evidence type="ECO:0000256" key="7">
    <source>
        <dbReference type="ARBA" id="ARBA00022794"/>
    </source>
</evidence>
<dbReference type="PANTHER" id="PTHR13236:SF0">
    <property type="entry name" value="CYTOPLASMIC DYNEIN 2 LIGHT INTERMEDIATE CHAIN 1"/>
    <property type="match status" value="1"/>
</dbReference>
<keyword evidence="10" id="KW-0505">Motor protein</keyword>
<evidence type="ECO:0000256" key="10">
    <source>
        <dbReference type="ARBA" id="ARBA00023175"/>
    </source>
</evidence>
<evidence type="ECO:0000256" key="11">
    <source>
        <dbReference type="ARBA" id="ARBA00023212"/>
    </source>
</evidence>
<reference evidence="13 14" key="1">
    <citation type="submission" date="2023-10" db="EMBL/GenBank/DDBJ databases">
        <title>Genomes of two closely related lineages of the louse Polyplax serrata with different host specificities.</title>
        <authorList>
            <person name="Martinu J."/>
            <person name="Tarabai H."/>
            <person name="Stefka J."/>
            <person name="Hypsa V."/>
        </authorList>
    </citation>
    <scope>NUCLEOTIDE SEQUENCE [LARGE SCALE GENOMIC DNA]</scope>
    <source>
        <strain evidence="13">HR10_N</strain>
    </source>
</reference>
<dbReference type="Proteomes" id="UP001372834">
    <property type="component" value="Unassembled WGS sequence"/>
</dbReference>
<dbReference type="GO" id="GO:0045504">
    <property type="term" value="F:dynein heavy chain binding"/>
    <property type="evidence" value="ECO:0007669"/>
    <property type="project" value="TreeGrafter"/>
</dbReference>
<evidence type="ECO:0000256" key="12">
    <source>
        <dbReference type="ARBA" id="ARBA00023273"/>
    </source>
</evidence>
<proteinExistence type="inferred from homology"/>
<dbReference type="GO" id="GO:0005930">
    <property type="term" value="C:axoneme"/>
    <property type="evidence" value="ECO:0007669"/>
    <property type="project" value="TreeGrafter"/>
</dbReference>
<evidence type="ECO:0000256" key="2">
    <source>
        <dbReference type="ARBA" id="ARBA00006831"/>
    </source>
</evidence>
<evidence type="ECO:0000313" key="13">
    <source>
        <dbReference type="EMBL" id="KAK6636316.1"/>
    </source>
</evidence>
<keyword evidence="8" id="KW-0243">Dynein</keyword>
<evidence type="ECO:0000256" key="5">
    <source>
        <dbReference type="ARBA" id="ARBA00022490"/>
    </source>
</evidence>
<gene>
    <name evidence="13" type="ORF">RUM43_009975</name>
</gene>
<evidence type="ECO:0000256" key="1">
    <source>
        <dbReference type="ARBA" id="ARBA00004120"/>
    </source>
</evidence>
<evidence type="ECO:0000256" key="9">
    <source>
        <dbReference type="ARBA" id="ARBA00023069"/>
    </source>
</evidence>
<dbReference type="GO" id="GO:0005874">
    <property type="term" value="C:microtubule"/>
    <property type="evidence" value="ECO:0007669"/>
    <property type="project" value="UniProtKB-KW"/>
</dbReference>
<keyword evidence="7" id="KW-0970">Cilium biogenesis/degradation</keyword>
<evidence type="ECO:0000313" key="14">
    <source>
        <dbReference type="Proteomes" id="UP001372834"/>
    </source>
</evidence>
<evidence type="ECO:0000256" key="4">
    <source>
        <dbReference type="ARBA" id="ARBA00022473"/>
    </source>
</evidence>
<name>A0AAN8PV73_POLSC</name>
<accession>A0AAN8PV73</accession>
<keyword evidence="5" id="KW-0963">Cytoplasm</keyword>
<keyword evidence="6" id="KW-0493">Microtubule</keyword>
<dbReference type="GO" id="GO:0005868">
    <property type="term" value="C:cytoplasmic dynein complex"/>
    <property type="evidence" value="ECO:0007669"/>
    <property type="project" value="InterPro"/>
</dbReference>
<keyword evidence="4" id="KW-0217">Developmental protein</keyword>
<dbReference type="AlphaFoldDB" id="A0AAN8PV73"/>